<evidence type="ECO:0000313" key="3">
    <source>
        <dbReference type="Proteomes" id="UP000011519"/>
    </source>
</evidence>
<dbReference type="AlphaFoldDB" id="L9ZT38"/>
<dbReference type="Gene3D" id="3.40.1580.10">
    <property type="entry name" value="SMI1/KNR4-like"/>
    <property type="match status" value="1"/>
</dbReference>
<dbReference type="Proteomes" id="UP000011519">
    <property type="component" value="Unassembled WGS sequence"/>
</dbReference>
<feature type="domain" description="Knr4/Smi1-like" evidence="1">
    <location>
        <begin position="29"/>
        <end position="146"/>
    </location>
</feature>
<dbReference type="SUPFAM" id="SSF160631">
    <property type="entry name" value="SMI1/KNR4-like"/>
    <property type="match status" value="1"/>
</dbReference>
<comment type="caution">
    <text evidence="2">The sequence shown here is derived from an EMBL/GenBank/DDBJ whole genome shotgun (WGS) entry which is preliminary data.</text>
</comment>
<dbReference type="SMART" id="SM00860">
    <property type="entry name" value="SMI1_KNR4"/>
    <property type="match status" value="1"/>
</dbReference>
<dbReference type="RefSeq" id="WP_006654212.1">
    <property type="nucleotide sequence ID" value="NZ_AOIM01000038.1"/>
</dbReference>
<dbReference type="EMBL" id="AOIM01000038">
    <property type="protein sequence ID" value="ELY88712.1"/>
    <property type="molecule type" value="Genomic_DNA"/>
</dbReference>
<dbReference type="Pfam" id="PF09346">
    <property type="entry name" value="SMI1_KNR4"/>
    <property type="match status" value="1"/>
</dbReference>
<dbReference type="PATRIC" id="fig|1227493.4.peg.3071"/>
<evidence type="ECO:0000313" key="2">
    <source>
        <dbReference type="EMBL" id="ELY88712.1"/>
    </source>
</evidence>
<organism evidence="2 3">
    <name type="scientific">Natrialba hulunbeirensis JCM 10989</name>
    <dbReference type="NCBI Taxonomy" id="1227493"/>
    <lineage>
        <taxon>Archaea</taxon>
        <taxon>Methanobacteriati</taxon>
        <taxon>Methanobacteriota</taxon>
        <taxon>Stenosarchaea group</taxon>
        <taxon>Halobacteria</taxon>
        <taxon>Halobacteriales</taxon>
        <taxon>Natrialbaceae</taxon>
        <taxon>Natrialba</taxon>
    </lineage>
</organism>
<name>L9ZT38_9EURY</name>
<evidence type="ECO:0000259" key="1">
    <source>
        <dbReference type="SMART" id="SM00860"/>
    </source>
</evidence>
<reference evidence="2 3" key="1">
    <citation type="journal article" date="2014" name="PLoS Genet.">
        <title>Phylogenetically driven sequencing of extremely halophilic archaea reveals strategies for static and dynamic osmo-response.</title>
        <authorList>
            <person name="Becker E.A."/>
            <person name="Seitzer P.M."/>
            <person name="Tritt A."/>
            <person name="Larsen D."/>
            <person name="Krusor M."/>
            <person name="Yao A.I."/>
            <person name="Wu D."/>
            <person name="Madern D."/>
            <person name="Eisen J.A."/>
            <person name="Darling A.E."/>
            <person name="Facciotti M.T."/>
        </authorList>
    </citation>
    <scope>NUCLEOTIDE SEQUENCE [LARGE SCALE GENOMIC DNA]</scope>
    <source>
        <strain evidence="2 3">JCM 10989</strain>
    </source>
</reference>
<dbReference type="InterPro" id="IPR037883">
    <property type="entry name" value="Knr4/Smi1-like_sf"/>
</dbReference>
<proteinExistence type="predicted"/>
<sequence>MSEGTNEVGERALELLVEYGYGPKTEIEGCTEEEIAHLEDEFGVELPAAYKSCMRYIGNGTNGFLRGSEFTYPAPKYQREFAEDCINRWDELDFSLEETDFVFRGLQGSSFWFFNTEEGENPPVYLYMEDTKPELVADTFSEWLFSEIKAKGEKHN</sequence>
<protein>
    <recommendedName>
        <fullName evidence="1">Knr4/Smi1-like domain-containing protein</fullName>
    </recommendedName>
</protein>
<accession>L9ZT38</accession>
<dbReference type="STRING" id="1227493.C483_15277"/>
<gene>
    <name evidence="2" type="ORF">C483_15277</name>
</gene>
<keyword evidence="3" id="KW-1185">Reference proteome</keyword>
<dbReference type="InterPro" id="IPR018958">
    <property type="entry name" value="Knr4/Smi1-like_dom"/>
</dbReference>